<feature type="domain" description="DC1" evidence="2">
    <location>
        <begin position="126"/>
        <end position="175"/>
    </location>
</feature>
<evidence type="ECO:0000259" key="2">
    <source>
        <dbReference type="Pfam" id="PF03107"/>
    </source>
</evidence>
<dbReference type="Pfam" id="PF03107">
    <property type="entry name" value="C1_2"/>
    <property type="match status" value="3"/>
</dbReference>
<proteinExistence type="predicted"/>
<dbReference type="EMBL" id="SZYD01000010">
    <property type="protein sequence ID" value="KAD4982530.1"/>
    <property type="molecule type" value="Genomic_DNA"/>
</dbReference>
<feature type="domain" description="DC1" evidence="2">
    <location>
        <begin position="72"/>
        <end position="116"/>
    </location>
</feature>
<dbReference type="PANTHER" id="PTHR46288">
    <property type="entry name" value="PHORBOL-ESTER/DAG-TYPE DOMAIN-CONTAINING PROTEIN"/>
    <property type="match status" value="1"/>
</dbReference>
<keyword evidence="4" id="KW-1185">Reference proteome</keyword>
<name>A0A5N6NPW5_9ASTR</name>
<dbReference type="OrthoDB" id="1877533at2759"/>
<feature type="domain" description="DC1" evidence="2">
    <location>
        <begin position="12"/>
        <end position="62"/>
    </location>
</feature>
<evidence type="ECO:0000256" key="1">
    <source>
        <dbReference type="ARBA" id="ARBA00022737"/>
    </source>
</evidence>
<accession>A0A5N6NPW5</accession>
<dbReference type="InterPro" id="IPR004146">
    <property type="entry name" value="DC1"/>
</dbReference>
<dbReference type="Proteomes" id="UP000326396">
    <property type="component" value="Linkage Group LG18"/>
</dbReference>
<dbReference type="InterPro" id="IPR046349">
    <property type="entry name" value="C1-like_sf"/>
</dbReference>
<sequence length="314" mass="33079">MRTQPDAIINHFSHPHPLRLTHCSQAQPSCLCAACKQTTNTDEPLYACVSPSCTTFFLHLKCTQLPHRINHPFHHHPLSLLPNPNVVFTCNACRKHGDGFLYFCNDCSIGIHVACATLPLSLSHRSHGHRLDLVFSSPYGNNNAFSCDVCGVVDGSKCWLYRCGSCGFDAHLSCAASKEPVFAGAAGRSNRHESLSLNRINNPRGQVLPAMMGYNREGNMNHHFLQTVMGGGGGGSQFLQAIMGGGGGGGGDGGGSNDQFLQAITGGGGDMAQAKSDDTSNIGFGGLDLSSGVGNMDDSSGLMGAGFGGFDFSN</sequence>
<comment type="caution">
    <text evidence="3">The sequence shown here is derived from an EMBL/GenBank/DDBJ whole genome shotgun (WGS) entry which is preliminary data.</text>
</comment>
<protein>
    <recommendedName>
        <fullName evidence="2">DC1 domain-containing protein</fullName>
    </recommendedName>
</protein>
<dbReference type="PANTHER" id="PTHR46288:SF80">
    <property type="entry name" value="CYSTEINE_HISTIDINE-RICH C1 DOMAIN FAMILY PROTEIN"/>
    <property type="match status" value="1"/>
</dbReference>
<reference evidence="3 4" key="1">
    <citation type="submission" date="2019-05" db="EMBL/GenBank/DDBJ databases">
        <title>Mikania micrantha, genome provides insights into the molecular mechanism of rapid growth.</title>
        <authorList>
            <person name="Liu B."/>
        </authorList>
    </citation>
    <scope>NUCLEOTIDE SEQUENCE [LARGE SCALE GENOMIC DNA]</scope>
    <source>
        <strain evidence="3">NLD-2019</strain>
        <tissue evidence="3">Leaf</tissue>
    </source>
</reference>
<evidence type="ECO:0000313" key="3">
    <source>
        <dbReference type="EMBL" id="KAD4982530.1"/>
    </source>
</evidence>
<keyword evidence="1" id="KW-0677">Repeat</keyword>
<gene>
    <name evidence="3" type="ORF">E3N88_19201</name>
</gene>
<dbReference type="SUPFAM" id="SSF57889">
    <property type="entry name" value="Cysteine-rich domain"/>
    <property type="match status" value="1"/>
</dbReference>
<dbReference type="AlphaFoldDB" id="A0A5N6NPW5"/>
<evidence type="ECO:0000313" key="4">
    <source>
        <dbReference type="Proteomes" id="UP000326396"/>
    </source>
</evidence>
<organism evidence="3 4">
    <name type="scientific">Mikania micrantha</name>
    <name type="common">bitter vine</name>
    <dbReference type="NCBI Taxonomy" id="192012"/>
    <lineage>
        <taxon>Eukaryota</taxon>
        <taxon>Viridiplantae</taxon>
        <taxon>Streptophyta</taxon>
        <taxon>Embryophyta</taxon>
        <taxon>Tracheophyta</taxon>
        <taxon>Spermatophyta</taxon>
        <taxon>Magnoliopsida</taxon>
        <taxon>eudicotyledons</taxon>
        <taxon>Gunneridae</taxon>
        <taxon>Pentapetalae</taxon>
        <taxon>asterids</taxon>
        <taxon>campanulids</taxon>
        <taxon>Asterales</taxon>
        <taxon>Asteraceae</taxon>
        <taxon>Asteroideae</taxon>
        <taxon>Heliantheae alliance</taxon>
        <taxon>Eupatorieae</taxon>
        <taxon>Mikania</taxon>
    </lineage>
</organism>